<evidence type="ECO:0000256" key="1">
    <source>
        <dbReference type="SAM" id="MobiDB-lite"/>
    </source>
</evidence>
<reference evidence="2 3" key="2">
    <citation type="submission" date="2019-04" db="EMBL/GenBank/DDBJ databases">
        <title>The genome sequence of big-headed turtle.</title>
        <authorList>
            <person name="Gong S."/>
        </authorList>
    </citation>
    <scope>NUCLEOTIDE SEQUENCE [LARGE SCALE GENOMIC DNA]</scope>
    <source>
        <strain evidence="2">DO16091913</strain>
        <tissue evidence="2">Muscle</tissue>
    </source>
</reference>
<comment type="caution">
    <text evidence="2">The sequence shown here is derived from an EMBL/GenBank/DDBJ whole genome shotgun (WGS) entry which is preliminary data.</text>
</comment>
<evidence type="ECO:0000313" key="2">
    <source>
        <dbReference type="EMBL" id="TFK01989.1"/>
    </source>
</evidence>
<name>A0A4D9DWZ1_9SAUR</name>
<keyword evidence="3" id="KW-1185">Reference proteome</keyword>
<proteinExistence type="predicted"/>
<dbReference type="GO" id="GO:0005840">
    <property type="term" value="C:ribosome"/>
    <property type="evidence" value="ECO:0007669"/>
    <property type="project" value="UniProtKB-KW"/>
</dbReference>
<feature type="compositionally biased region" description="Polar residues" evidence="1">
    <location>
        <begin position="89"/>
        <end position="105"/>
    </location>
</feature>
<keyword evidence="2" id="KW-0687">Ribonucleoprotein</keyword>
<gene>
    <name evidence="2" type="ORF">DR999_PMT15754</name>
</gene>
<sequence>MEVNGLCSGFTLILRAGQCPVAELPLSGWDIGRCRQNPARENSRESPTSRQGGRGCDRVLGALQLPVLACCMGTDGLRAASLAPSARATQETSNLTSWGNSSVEL</sequence>
<evidence type="ECO:0000313" key="3">
    <source>
        <dbReference type="Proteomes" id="UP000297703"/>
    </source>
</evidence>
<accession>A0A4D9DWZ1</accession>
<dbReference type="AlphaFoldDB" id="A0A4D9DWZ1"/>
<protein>
    <submittedName>
        <fullName evidence="2">39S ribosomal protein L55, mitochondrial</fullName>
    </submittedName>
</protein>
<dbReference type="EMBL" id="QXTE01000203">
    <property type="protein sequence ID" value="TFK01989.1"/>
    <property type="molecule type" value="Genomic_DNA"/>
</dbReference>
<dbReference type="Proteomes" id="UP000297703">
    <property type="component" value="Unassembled WGS sequence"/>
</dbReference>
<feature type="region of interest" description="Disordered" evidence="1">
    <location>
        <begin position="83"/>
        <end position="105"/>
    </location>
</feature>
<keyword evidence="2" id="KW-0689">Ribosomal protein</keyword>
<reference evidence="2 3" key="1">
    <citation type="submission" date="2019-04" db="EMBL/GenBank/DDBJ databases">
        <title>Draft genome of the big-headed turtle Platysternon megacephalum.</title>
        <authorList>
            <person name="Gong S."/>
        </authorList>
    </citation>
    <scope>NUCLEOTIDE SEQUENCE [LARGE SCALE GENOMIC DNA]</scope>
    <source>
        <strain evidence="2">DO16091913</strain>
        <tissue evidence="2">Muscle</tissue>
    </source>
</reference>
<organism evidence="2 3">
    <name type="scientific">Platysternon megacephalum</name>
    <name type="common">big-headed turtle</name>
    <dbReference type="NCBI Taxonomy" id="55544"/>
    <lineage>
        <taxon>Eukaryota</taxon>
        <taxon>Metazoa</taxon>
        <taxon>Chordata</taxon>
        <taxon>Craniata</taxon>
        <taxon>Vertebrata</taxon>
        <taxon>Euteleostomi</taxon>
        <taxon>Archelosauria</taxon>
        <taxon>Testudinata</taxon>
        <taxon>Testudines</taxon>
        <taxon>Cryptodira</taxon>
        <taxon>Durocryptodira</taxon>
        <taxon>Testudinoidea</taxon>
        <taxon>Platysternidae</taxon>
        <taxon>Platysternon</taxon>
    </lineage>
</organism>